<feature type="domain" description="AMP-binding enzyme C-terminal" evidence="17">
    <location>
        <begin position="160"/>
        <end position="204"/>
    </location>
</feature>
<dbReference type="Pfam" id="PF00501">
    <property type="entry name" value="AMP-binding"/>
    <property type="match status" value="2"/>
</dbReference>
<comment type="similarity">
    <text evidence="3">Belongs to the ATP-dependent AMP-binding enzyme family.</text>
</comment>
<evidence type="ECO:0000313" key="18">
    <source>
        <dbReference type="EMBL" id="KAG8228602.1"/>
    </source>
</evidence>
<dbReference type="GO" id="GO:0016405">
    <property type="term" value="F:CoA-ligase activity"/>
    <property type="evidence" value="ECO:0007669"/>
    <property type="project" value="TreeGrafter"/>
</dbReference>
<dbReference type="Gene3D" id="3.40.50.980">
    <property type="match status" value="3"/>
</dbReference>
<dbReference type="FunFam" id="3.30.300.30:FF:000007">
    <property type="entry name" value="4-coumarate--CoA ligase 2"/>
    <property type="match status" value="1"/>
</dbReference>
<keyword evidence="15" id="KW-0472">Membrane</keyword>
<keyword evidence="19" id="KW-1185">Reference proteome</keyword>
<dbReference type="Pfam" id="PF13193">
    <property type="entry name" value="AMP-binding_C"/>
    <property type="match status" value="2"/>
</dbReference>
<evidence type="ECO:0000256" key="3">
    <source>
        <dbReference type="ARBA" id="ARBA00006432"/>
    </source>
</evidence>
<dbReference type="SUPFAM" id="SSF56801">
    <property type="entry name" value="Acetyl-CoA synthetase-like"/>
    <property type="match status" value="2"/>
</dbReference>
<protein>
    <recommendedName>
        <fullName evidence="5">Luciferin 4-monooxygenase</fullName>
        <ecNumber evidence="4">1.13.12.7</ecNumber>
    </recommendedName>
</protein>
<reference evidence="18" key="1">
    <citation type="submission" date="2013-04" db="EMBL/GenBank/DDBJ databases">
        <authorList>
            <person name="Qu J."/>
            <person name="Murali S.C."/>
            <person name="Bandaranaike D."/>
            <person name="Bellair M."/>
            <person name="Blankenburg K."/>
            <person name="Chao H."/>
            <person name="Dinh H."/>
            <person name="Doddapaneni H."/>
            <person name="Downs B."/>
            <person name="Dugan-Rocha S."/>
            <person name="Elkadiri S."/>
            <person name="Gnanaolivu R.D."/>
            <person name="Hernandez B."/>
            <person name="Javaid M."/>
            <person name="Jayaseelan J.C."/>
            <person name="Lee S."/>
            <person name="Li M."/>
            <person name="Ming W."/>
            <person name="Munidasa M."/>
            <person name="Muniz J."/>
            <person name="Nguyen L."/>
            <person name="Ongeri F."/>
            <person name="Osuji N."/>
            <person name="Pu L.-L."/>
            <person name="Puazo M."/>
            <person name="Qu C."/>
            <person name="Quiroz J."/>
            <person name="Raj R."/>
            <person name="Weissenberger G."/>
            <person name="Xin Y."/>
            <person name="Zou X."/>
            <person name="Han Y."/>
            <person name="Richards S."/>
            <person name="Worley K."/>
            <person name="Muzny D."/>
            <person name="Gibbs R."/>
        </authorList>
    </citation>
    <scope>NUCLEOTIDE SEQUENCE</scope>
    <source>
        <strain evidence="18">Sampled in the wild</strain>
    </source>
</reference>
<feature type="transmembrane region" description="Helical" evidence="15">
    <location>
        <begin position="454"/>
        <end position="478"/>
    </location>
</feature>
<evidence type="ECO:0000259" key="16">
    <source>
        <dbReference type="Pfam" id="PF00501"/>
    </source>
</evidence>
<dbReference type="PANTHER" id="PTHR24096:SF423">
    <property type="entry name" value="GM05240P"/>
    <property type="match status" value="1"/>
</dbReference>
<dbReference type="AlphaFoldDB" id="A0A8K0K587"/>
<evidence type="ECO:0000256" key="5">
    <source>
        <dbReference type="ARBA" id="ARBA00019043"/>
    </source>
</evidence>
<keyword evidence="13" id="KW-0599">Photoprotein</keyword>
<evidence type="ECO:0000256" key="2">
    <source>
        <dbReference type="ARBA" id="ARBA00004275"/>
    </source>
</evidence>
<dbReference type="Gene3D" id="3.30.300.30">
    <property type="match status" value="2"/>
</dbReference>
<evidence type="ECO:0000256" key="12">
    <source>
        <dbReference type="ARBA" id="ARBA00023223"/>
    </source>
</evidence>
<dbReference type="Gene3D" id="2.30.38.10">
    <property type="entry name" value="Luciferase, Domain 3"/>
    <property type="match status" value="1"/>
</dbReference>
<keyword evidence="15" id="KW-0812">Transmembrane</keyword>
<dbReference type="GO" id="GO:0005524">
    <property type="term" value="F:ATP binding"/>
    <property type="evidence" value="ECO:0007669"/>
    <property type="project" value="UniProtKB-KW"/>
</dbReference>
<dbReference type="InterPro" id="IPR000873">
    <property type="entry name" value="AMP-dep_synth/lig_dom"/>
</dbReference>
<dbReference type="EMBL" id="KZ308378">
    <property type="protein sequence ID" value="KAG8228602.1"/>
    <property type="molecule type" value="Genomic_DNA"/>
</dbReference>
<dbReference type="InterPro" id="IPR045851">
    <property type="entry name" value="AMP-bd_C_sf"/>
</dbReference>
<keyword evidence="7" id="KW-0067">ATP-binding</keyword>
<dbReference type="InterPro" id="IPR020845">
    <property type="entry name" value="AMP-binding_CS"/>
</dbReference>
<dbReference type="PROSITE" id="PS00455">
    <property type="entry name" value="AMP_BINDING"/>
    <property type="match status" value="1"/>
</dbReference>
<dbReference type="Proteomes" id="UP000792457">
    <property type="component" value="Unassembled WGS sequence"/>
</dbReference>
<evidence type="ECO:0000256" key="8">
    <source>
        <dbReference type="ARBA" id="ARBA00022842"/>
    </source>
</evidence>
<feature type="domain" description="AMP-dependent synthetase/ligase" evidence="16">
    <location>
        <begin position="243"/>
        <end position="625"/>
    </location>
</feature>
<dbReference type="InterPro" id="IPR025110">
    <property type="entry name" value="AMP-bd_C"/>
</dbReference>
<proteinExistence type="inferred from homology"/>
<evidence type="ECO:0000256" key="13">
    <source>
        <dbReference type="ARBA" id="ARBA00023262"/>
    </source>
</evidence>
<keyword evidence="8" id="KW-0460">Magnesium</keyword>
<evidence type="ECO:0000256" key="1">
    <source>
        <dbReference type="ARBA" id="ARBA00001946"/>
    </source>
</evidence>
<evidence type="ECO:0000256" key="15">
    <source>
        <dbReference type="SAM" id="Phobius"/>
    </source>
</evidence>
<comment type="caution">
    <text evidence="18">The sequence shown here is derived from an EMBL/GenBank/DDBJ whole genome shotgun (WGS) entry which is preliminary data.</text>
</comment>
<dbReference type="EC" id="1.13.12.7" evidence="4"/>
<dbReference type="OrthoDB" id="10253869at2759"/>
<evidence type="ECO:0000259" key="17">
    <source>
        <dbReference type="Pfam" id="PF13193"/>
    </source>
</evidence>
<organism evidence="18 19">
    <name type="scientific">Ladona fulva</name>
    <name type="common">Scarce chaser dragonfly</name>
    <name type="synonym">Libellula fulva</name>
    <dbReference type="NCBI Taxonomy" id="123851"/>
    <lineage>
        <taxon>Eukaryota</taxon>
        <taxon>Metazoa</taxon>
        <taxon>Ecdysozoa</taxon>
        <taxon>Arthropoda</taxon>
        <taxon>Hexapoda</taxon>
        <taxon>Insecta</taxon>
        <taxon>Pterygota</taxon>
        <taxon>Palaeoptera</taxon>
        <taxon>Odonata</taxon>
        <taxon>Epiprocta</taxon>
        <taxon>Anisoptera</taxon>
        <taxon>Libelluloidea</taxon>
        <taxon>Libellulidae</taxon>
        <taxon>Ladona</taxon>
    </lineage>
</organism>
<comment type="cofactor">
    <cofactor evidence="1">
        <name>Mg(2+)</name>
        <dbReference type="ChEBI" id="CHEBI:18420"/>
    </cofactor>
</comment>
<name>A0A8K0K587_LADFU</name>
<keyword evidence="15" id="KW-1133">Transmembrane helix</keyword>
<keyword evidence="11" id="KW-0576">Peroxisome</keyword>
<evidence type="ECO:0000256" key="11">
    <source>
        <dbReference type="ARBA" id="ARBA00023140"/>
    </source>
</evidence>
<evidence type="ECO:0000256" key="9">
    <source>
        <dbReference type="ARBA" id="ARBA00023002"/>
    </source>
</evidence>
<keyword evidence="9" id="KW-0560">Oxidoreductase</keyword>
<evidence type="ECO:0000256" key="4">
    <source>
        <dbReference type="ARBA" id="ARBA00012532"/>
    </source>
</evidence>
<comment type="catalytic activity">
    <reaction evidence="14">
        <text>firefly D-luciferin + ATP + O2 = firefly oxyluciferin + hnu + AMP + CO2 + diphosphate</text>
        <dbReference type="Rhea" id="RHEA:10732"/>
        <dbReference type="ChEBI" id="CHEBI:15379"/>
        <dbReference type="ChEBI" id="CHEBI:16526"/>
        <dbReference type="ChEBI" id="CHEBI:16792"/>
        <dbReference type="ChEBI" id="CHEBI:30212"/>
        <dbReference type="ChEBI" id="CHEBI:30616"/>
        <dbReference type="ChEBI" id="CHEBI:33019"/>
        <dbReference type="ChEBI" id="CHEBI:58038"/>
        <dbReference type="ChEBI" id="CHEBI:456215"/>
        <dbReference type="EC" id="1.13.12.7"/>
    </reaction>
</comment>
<keyword evidence="12" id="KW-0455">Luminescence</keyword>
<keyword evidence="10" id="KW-0503">Monooxygenase</keyword>
<accession>A0A8K0K587</accession>
<comment type="subcellular location">
    <subcellularLocation>
        <location evidence="2">Peroxisome</location>
    </subcellularLocation>
</comment>
<feature type="domain" description="AMP-dependent synthetase/ligase" evidence="16">
    <location>
        <begin position="10"/>
        <end position="156"/>
    </location>
</feature>
<dbReference type="GO" id="GO:0005777">
    <property type="term" value="C:peroxisome"/>
    <property type="evidence" value="ECO:0007669"/>
    <property type="project" value="UniProtKB-SubCell"/>
</dbReference>
<evidence type="ECO:0000256" key="7">
    <source>
        <dbReference type="ARBA" id="ARBA00022840"/>
    </source>
</evidence>
<evidence type="ECO:0000256" key="6">
    <source>
        <dbReference type="ARBA" id="ARBA00022741"/>
    </source>
</evidence>
<dbReference type="PANTHER" id="PTHR24096">
    <property type="entry name" value="LONG-CHAIN-FATTY-ACID--COA LIGASE"/>
    <property type="match status" value="1"/>
</dbReference>
<reference evidence="18" key="2">
    <citation type="submission" date="2017-10" db="EMBL/GenBank/DDBJ databases">
        <title>Ladona fulva Genome sequencing and assembly.</title>
        <authorList>
            <person name="Murali S."/>
            <person name="Richards S."/>
            <person name="Bandaranaike D."/>
            <person name="Bellair M."/>
            <person name="Blankenburg K."/>
            <person name="Chao H."/>
            <person name="Dinh H."/>
            <person name="Doddapaneni H."/>
            <person name="Dugan-Rocha S."/>
            <person name="Elkadiri S."/>
            <person name="Gnanaolivu R."/>
            <person name="Hernandez B."/>
            <person name="Skinner E."/>
            <person name="Javaid M."/>
            <person name="Lee S."/>
            <person name="Li M."/>
            <person name="Ming W."/>
            <person name="Munidasa M."/>
            <person name="Muniz J."/>
            <person name="Nguyen L."/>
            <person name="Hughes D."/>
            <person name="Osuji N."/>
            <person name="Pu L.-L."/>
            <person name="Puazo M."/>
            <person name="Qu C."/>
            <person name="Quiroz J."/>
            <person name="Raj R."/>
            <person name="Weissenberger G."/>
            <person name="Xin Y."/>
            <person name="Zou X."/>
            <person name="Han Y."/>
            <person name="Worley K."/>
            <person name="Muzny D."/>
            <person name="Gibbs R."/>
        </authorList>
    </citation>
    <scope>NUCLEOTIDE SEQUENCE</scope>
    <source>
        <strain evidence="18">Sampled in the wild</strain>
    </source>
</reference>
<evidence type="ECO:0000256" key="14">
    <source>
        <dbReference type="ARBA" id="ARBA00048497"/>
    </source>
</evidence>
<evidence type="ECO:0000313" key="19">
    <source>
        <dbReference type="Proteomes" id="UP000792457"/>
    </source>
</evidence>
<dbReference type="GO" id="GO:0008218">
    <property type="term" value="P:bioluminescence"/>
    <property type="evidence" value="ECO:0007669"/>
    <property type="project" value="UniProtKB-KW"/>
</dbReference>
<keyword evidence="6" id="KW-0547">Nucleotide-binding</keyword>
<dbReference type="CDD" id="cd05911">
    <property type="entry name" value="Firefly_Luc_like"/>
    <property type="match status" value="1"/>
</dbReference>
<dbReference type="FunFam" id="3.40.50.12780:FF:000003">
    <property type="entry name" value="Long-chain-fatty-acid--CoA ligase FadD"/>
    <property type="match status" value="1"/>
</dbReference>
<dbReference type="GO" id="GO:0004497">
    <property type="term" value="F:monooxygenase activity"/>
    <property type="evidence" value="ECO:0007669"/>
    <property type="project" value="UniProtKB-KW"/>
</dbReference>
<gene>
    <name evidence="18" type="ORF">J437_LFUL009307</name>
</gene>
<feature type="domain" description="AMP-binding enzyme C-terminal" evidence="17">
    <location>
        <begin position="676"/>
        <end position="752"/>
    </location>
</feature>
<sequence length="766" mass="84013">MQLIPDDNWTALSLLPYFHSMGIMGLLRSLSTGLKTVIISHFEKKLFLETIEKYKVTVTAVVPPLALFLTKDPLVAKYDLSSISVLGMGAAPIGKEVQQNLENLINKARTRIGAPPCRVIQGYGLTEATVGVSFDRGEKSKPGSVGTLVPGLKCKVPPAELEAILHTHPSVEDVAVIGIPNEEAGEVPMAVIVKKQGREMSEEIILSGPPETEIEDLRNCLGEHFVQRLSFLGNKISQVDPITGKSYTYKEILSLSLKLAEAMRYGDTKKNWHIGTGNYVGICSENSIDFALPVLGAIYLGAAAAPINPAYSKREIEHALKISKPRVVFSSKTRLNDIIEVARSTDFVQGVVVMDEIRKTPHVKQSVESDSDGYVISINDLIHSESFVPSIPFTMDMPKVHMKDQVALLMCSSGTTGLPKGVMLTQFNLLITLFHQLRSDHEVLFNPDDVTLGILPFFHAFGLLVLLYSLFLGMTMVVMPRFEAVLYLESIQKYKVSVIITVPPLAVFLAKDPRVAEYDLSSIRQILCGAAPLGKDIQEEVENIISKAREKIGAPPCNLIQGYGLTETTLAVTMCSNKAKKYGSIGVLAPGVQCKVMDLETGKSLGPYKEGELWFRGAMIMKGYLGDAEATATTIDNNGWLHTGDVGYYDKESHFYIVDRLKELIKYKAYQVPPAELEALLLTHPAIEDAAVIGIPDESAGELPMAMVIKQPGKELTEAEVVKFIADRVSPQKRLHGGVRFVKSIPKTASGKILRRVLRESLKSKL</sequence>
<evidence type="ECO:0000256" key="10">
    <source>
        <dbReference type="ARBA" id="ARBA00023033"/>
    </source>
</evidence>